<dbReference type="RefSeq" id="WP_344910284.1">
    <property type="nucleotide sequence ID" value="NZ_BAAAYO010000008.1"/>
</dbReference>
<sequence>MEKFTATELIVRADIMEKAKELASLISTSDEVSFYQKAEKQVQANEEIQDLIKLIKKRQKEVVAFETFQNKKMVDKINGELTELQDKLDHYPIVSQFKQSQEDINYLLQLVVGVIRDTVSEKIQVEQAAEEEESNCSD</sequence>
<dbReference type="InterPro" id="IPR023378">
    <property type="entry name" value="YheA/YmcA-like_dom_sf"/>
</dbReference>
<name>A0ABV5W360_9BACL</name>
<evidence type="ECO:0000313" key="2">
    <source>
        <dbReference type="Proteomes" id="UP001589619"/>
    </source>
</evidence>
<comment type="caution">
    <text evidence="1">The sequence shown here is derived from an EMBL/GenBank/DDBJ whole genome shotgun (WGS) entry which is preliminary data.</text>
</comment>
<organism evidence="1 2">
    <name type="scientific">Paenibacillus hodogayensis</name>
    <dbReference type="NCBI Taxonomy" id="279208"/>
    <lineage>
        <taxon>Bacteria</taxon>
        <taxon>Bacillati</taxon>
        <taxon>Bacillota</taxon>
        <taxon>Bacilli</taxon>
        <taxon>Bacillales</taxon>
        <taxon>Paenibacillaceae</taxon>
        <taxon>Paenibacillus</taxon>
    </lineage>
</organism>
<dbReference type="PANTHER" id="PTHR38448:SF1">
    <property type="entry name" value="YLBF FAMILY REGULATOR"/>
    <property type="match status" value="1"/>
</dbReference>
<dbReference type="Gene3D" id="1.20.1500.10">
    <property type="entry name" value="YheA/YmcA-like"/>
    <property type="match status" value="1"/>
</dbReference>
<dbReference type="InterPro" id="IPR016783">
    <property type="entry name" value="Biofilm_formation_YmcA"/>
</dbReference>
<gene>
    <name evidence="1" type="ORF">ACFFNY_24135</name>
</gene>
<proteinExistence type="predicted"/>
<reference evidence="1 2" key="1">
    <citation type="submission" date="2024-09" db="EMBL/GenBank/DDBJ databases">
        <authorList>
            <person name="Sun Q."/>
            <person name="Mori K."/>
        </authorList>
    </citation>
    <scope>NUCLEOTIDE SEQUENCE [LARGE SCALE GENOMIC DNA]</scope>
    <source>
        <strain evidence="1 2">JCM 12520</strain>
    </source>
</reference>
<dbReference type="EMBL" id="JBHMAG010000016">
    <property type="protein sequence ID" value="MFB9754671.1"/>
    <property type="molecule type" value="Genomic_DNA"/>
</dbReference>
<dbReference type="PIRSF" id="PIRSF021287">
    <property type="entry name" value="Biofilm_formation_YmcA"/>
    <property type="match status" value="1"/>
</dbReference>
<dbReference type="Pfam" id="PF06133">
    <property type="entry name" value="Com_YlbF"/>
    <property type="match status" value="1"/>
</dbReference>
<dbReference type="InterPro" id="IPR010368">
    <property type="entry name" value="Com_YlbF"/>
</dbReference>
<dbReference type="PANTHER" id="PTHR38448">
    <property type="entry name" value="REGULATORY PROTEIN YLBF-RELATED"/>
    <property type="match status" value="1"/>
</dbReference>
<dbReference type="SUPFAM" id="SSF158622">
    <property type="entry name" value="YheA/YmcA-like"/>
    <property type="match status" value="1"/>
</dbReference>
<dbReference type="Proteomes" id="UP001589619">
    <property type="component" value="Unassembled WGS sequence"/>
</dbReference>
<dbReference type="InterPro" id="IPR052767">
    <property type="entry name" value="Bact_com_dev_regulator"/>
</dbReference>
<accession>A0ABV5W360</accession>
<protein>
    <submittedName>
        <fullName evidence="1">RicAFT regulatory complex protein RicA family protein</fullName>
    </submittedName>
</protein>
<evidence type="ECO:0000313" key="1">
    <source>
        <dbReference type="EMBL" id="MFB9754671.1"/>
    </source>
</evidence>
<keyword evidence="2" id="KW-1185">Reference proteome</keyword>